<dbReference type="AlphaFoldDB" id="A0A699H097"/>
<dbReference type="EMBL" id="BKCJ010089977">
    <property type="protein sequence ID" value="GEX10948.1"/>
    <property type="molecule type" value="Genomic_DNA"/>
</dbReference>
<name>A0A699H097_TANCI</name>
<comment type="caution">
    <text evidence="1">The sequence shown here is derived from an EMBL/GenBank/DDBJ whole genome shotgun (WGS) entry which is preliminary data.</text>
</comment>
<accession>A0A699H097</accession>
<evidence type="ECO:0000313" key="1">
    <source>
        <dbReference type="EMBL" id="GEX10948.1"/>
    </source>
</evidence>
<proteinExistence type="predicted"/>
<organism evidence="1">
    <name type="scientific">Tanacetum cinerariifolium</name>
    <name type="common">Dalmatian daisy</name>
    <name type="synonym">Chrysanthemum cinerariifolium</name>
    <dbReference type="NCBI Taxonomy" id="118510"/>
    <lineage>
        <taxon>Eukaryota</taxon>
        <taxon>Viridiplantae</taxon>
        <taxon>Streptophyta</taxon>
        <taxon>Embryophyta</taxon>
        <taxon>Tracheophyta</taxon>
        <taxon>Spermatophyta</taxon>
        <taxon>Magnoliopsida</taxon>
        <taxon>eudicotyledons</taxon>
        <taxon>Gunneridae</taxon>
        <taxon>Pentapetalae</taxon>
        <taxon>asterids</taxon>
        <taxon>campanulids</taxon>
        <taxon>Asterales</taxon>
        <taxon>Asteraceae</taxon>
        <taxon>Asteroideae</taxon>
        <taxon>Anthemideae</taxon>
        <taxon>Anthemidinae</taxon>
        <taxon>Tanacetum</taxon>
    </lineage>
</organism>
<sequence>MPSRVSSEIYMNVSAKSFSSSCVQRVCVTSVFFGRGFLPLAFDLPFQAGDDSNCEACVGECGCEFGGVSTKVVKNMASDLHIAVGKKALLGFETNGRDIEKNNRDIETNDPEIETYDRGVEMYGLMMVLRVMGSSN</sequence>
<reference evidence="1" key="1">
    <citation type="journal article" date="2019" name="Sci. Rep.">
        <title>Draft genome of Tanacetum cinerariifolium, the natural source of mosquito coil.</title>
        <authorList>
            <person name="Yamashiro T."/>
            <person name="Shiraishi A."/>
            <person name="Satake H."/>
            <person name="Nakayama K."/>
        </authorList>
    </citation>
    <scope>NUCLEOTIDE SEQUENCE</scope>
</reference>
<gene>
    <name evidence="1" type="ORF">Tci_282923</name>
</gene>
<protein>
    <submittedName>
        <fullName evidence="1">Uncharacterized protein</fullName>
    </submittedName>
</protein>